<dbReference type="InterPro" id="IPR019080">
    <property type="entry name" value="YqaJ_viral_recombinase"/>
</dbReference>
<dbReference type="PANTHER" id="PTHR46609:SF8">
    <property type="entry name" value="YQAJ VIRAL RECOMBINASE DOMAIN-CONTAINING PROTEIN"/>
    <property type="match status" value="1"/>
</dbReference>
<dbReference type="AlphaFoldDB" id="A0A9N9TKD3"/>
<gene>
    <name evidence="2" type="ORF">PHYEVI_LOCUS3539</name>
</gene>
<evidence type="ECO:0000259" key="1">
    <source>
        <dbReference type="Pfam" id="PF09588"/>
    </source>
</evidence>
<dbReference type="Proteomes" id="UP001153712">
    <property type="component" value="Chromosome 13"/>
</dbReference>
<reference evidence="2" key="1">
    <citation type="submission" date="2022-01" db="EMBL/GenBank/DDBJ databases">
        <authorList>
            <person name="King R."/>
        </authorList>
    </citation>
    <scope>NUCLEOTIDE SEQUENCE</scope>
</reference>
<dbReference type="InterPro" id="IPR051703">
    <property type="entry name" value="NF-kappa-B_Signaling_Reg"/>
</dbReference>
<dbReference type="Pfam" id="PF09588">
    <property type="entry name" value="YqaJ"/>
    <property type="match status" value="1"/>
</dbReference>
<protein>
    <recommendedName>
        <fullName evidence="1">YqaJ viral recombinase domain-containing protein</fullName>
    </recommendedName>
</protein>
<feature type="domain" description="YqaJ viral recombinase" evidence="1">
    <location>
        <begin position="55"/>
        <end position="141"/>
    </location>
</feature>
<dbReference type="PANTHER" id="PTHR46609">
    <property type="entry name" value="EXONUCLEASE, PHAGE-TYPE/RECB, C-TERMINAL DOMAIN-CONTAINING PROTEIN"/>
    <property type="match status" value="1"/>
</dbReference>
<keyword evidence="3" id="KW-1185">Reference proteome</keyword>
<dbReference type="GO" id="GO:0006281">
    <property type="term" value="P:DNA repair"/>
    <property type="evidence" value="ECO:0007669"/>
    <property type="project" value="UniProtKB-ARBA"/>
</dbReference>
<organism evidence="2 3">
    <name type="scientific">Phyllotreta striolata</name>
    <name type="common">Striped flea beetle</name>
    <name type="synonym">Crioceris striolata</name>
    <dbReference type="NCBI Taxonomy" id="444603"/>
    <lineage>
        <taxon>Eukaryota</taxon>
        <taxon>Metazoa</taxon>
        <taxon>Ecdysozoa</taxon>
        <taxon>Arthropoda</taxon>
        <taxon>Hexapoda</taxon>
        <taxon>Insecta</taxon>
        <taxon>Pterygota</taxon>
        <taxon>Neoptera</taxon>
        <taxon>Endopterygota</taxon>
        <taxon>Coleoptera</taxon>
        <taxon>Polyphaga</taxon>
        <taxon>Cucujiformia</taxon>
        <taxon>Chrysomeloidea</taxon>
        <taxon>Chrysomelidae</taxon>
        <taxon>Galerucinae</taxon>
        <taxon>Alticini</taxon>
        <taxon>Phyllotreta</taxon>
    </lineage>
</organism>
<evidence type="ECO:0000313" key="2">
    <source>
        <dbReference type="EMBL" id="CAG9857128.1"/>
    </source>
</evidence>
<proteinExistence type="predicted"/>
<accession>A0A9N9TKD3</accession>
<sequence length="181" mass="20510">MSNNTDYGPKADQFEDPSMIQQEVEEIIKGLHVTENDRDRIQVSSIGQFGNEVYESERKHRLTASTFGSVVKRRKHTPCHILVRSVLKPTGCMTDAMEYGILREKVAKGIFEKTQNLPVADSGLWIDIHNLYLAASPDEVLLRYGRMGLPQGDPLTVMQWLAKRRLLVNSRECEVCHVSIA</sequence>
<dbReference type="OrthoDB" id="6777749at2759"/>
<dbReference type="SUPFAM" id="SSF52980">
    <property type="entry name" value="Restriction endonuclease-like"/>
    <property type="match status" value="1"/>
</dbReference>
<name>A0A9N9TKD3_PHYSR</name>
<evidence type="ECO:0000313" key="3">
    <source>
        <dbReference type="Proteomes" id="UP001153712"/>
    </source>
</evidence>
<dbReference type="EMBL" id="OU900106">
    <property type="protein sequence ID" value="CAG9857128.1"/>
    <property type="molecule type" value="Genomic_DNA"/>
</dbReference>
<dbReference type="InterPro" id="IPR011604">
    <property type="entry name" value="PDDEXK-like_dom_sf"/>
</dbReference>
<dbReference type="Gene3D" id="3.90.320.10">
    <property type="match status" value="1"/>
</dbReference>
<dbReference type="InterPro" id="IPR011335">
    <property type="entry name" value="Restrct_endonuc-II-like"/>
</dbReference>